<dbReference type="RefSeq" id="WP_196200964.1">
    <property type="nucleotide sequence ID" value="NZ_JADPUN010000114.1"/>
</dbReference>
<keyword evidence="3 6" id="KW-0812">Transmembrane</keyword>
<feature type="transmembrane region" description="Helical" evidence="6">
    <location>
        <begin position="661"/>
        <end position="682"/>
    </location>
</feature>
<feature type="transmembrane region" description="Helical" evidence="6">
    <location>
        <begin position="202"/>
        <end position="226"/>
    </location>
</feature>
<accession>A0ABS0GT18</accession>
<organism evidence="8 9">
    <name type="scientific">Plantactinospora alkalitolerans</name>
    <dbReference type="NCBI Taxonomy" id="2789879"/>
    <lineage>
        <taxon>Bacteria</taxon>
        <taxon>Bacillati</taxon>
        <taxon>Actinomycetota</taxon>
        <taxon>Actinomycetes</taxon>
        <taxon>Micromonosporales</taxon>
        <taxon>Micromonosporaceae</taxon>
        <taxon>Plantactinospora</taxon>
    </lineage>
</organism>
<feature type="transmembrane region" description="Helical" evidence="6">
    <location>
        <begin position="423"/>
        <end position="443"/>
    </location>
</feature>
<evidence type="ECO:0000313" key="9">
    <source>
        <dbReference type="Proteomes" id="UP000638560"/>
    </source>
</evidence>
<evidence type="ECO:0000313" key="8">
    <source>
        <dbReference type="EMBL" id="MBF9129330.1"/>
    </source>
</evidence>
<sequence length="784" mass="82724">MSGRIDRQQTGTGWIADLALGARLVFTGGRNGLVRTLMAAIGVGLGVALLLGGTSISTMLGARDDRTAARDDQFIGAPEPPPGDRTLLVANVDTEYHERGIRGRMLQPEGTRAPVPPGLTALPRPGELFVSPALGRLLATGEGALLGHRLAQPVAGTIGAEGLSGPGEYAFYLGTDQLEPGVTGVRIDHFGSDSTREGLDPVLLLLVLIIFVVLLLPIAVFIAAAARFGGENRDRRLAALRLVGADGVMTRRIAAGEALLGAVLGLAFGALFFLIGRQLVEGITLWDISVYARDIRPSPALAALIALVVPGTAIVVAQLALRRVVIEPLGVVRRSTGRRRRLWWRLALPIGGLVLLLPLLGGIDQTGRTFNEAQVITGVVLLLVGVAALLPWLVEAVVRRLHGGSVSWQLAIRRLQLDSETSARLVSGVAVAVAGGIALQMLFSGIQHNYVLSSGQDVDRAQVAVIGNRIVDGVDVGPLNERLRAVPGVRHVFGTLDTDLAAVGTPREADGYRPSNALRIGDCAVLRELATLDTCTDGDVFALAGNGEENANLPPLPTAGQRVELGDRTVTGWTVPAGIRTATARPDPIGREVTGILATPGAVEPGRLAGLSAFIYLAVDRSQPETLELIRNAVTTLGPGMQVQTLDATYRVNRFTQIRRGLFIGVLATLLLLGASLLVGTLEQLRERRRMLAVLVAFGTRRSTLSWSVLWQTAVPILLGLVLAIVIGTALGTTLLAMVGEPLHLDWPGLAGMSGIAAAVVLLVTAFSLPALWRLLRPNGLRTE</sequence>
<evidence type="ECO:0000256" key="6">
    <source>
        <dbReference type="SAM" id="Phobius"/>
    </source>
</evidence>
<protein>
    <submittedName>
        <fullName evidence="8">ABC transporter permease</fullName>
    </submittedName>
</protein>
<evidence type="ECO:0000256" key="4">
    <source>
        <dbReference type="ARBA" id="ARBA00022989"/>
    </source>
</evidence>
<dbReference type="PANTHER" id="PTHR30287:SF2">
    <property type="entry name" value="BLL1001 PROTEIN"/>
    <property type="match status" value="1"/>
</dbReference>
<evidence type="ECO:0000256" key="2">
    <source>
        <dbReference type="ARBA" id="ARBA00022475"/>
    </source>
</evidence>
<feature type="domain" description="ABC3 transporter permease C-terminal" evidence="7">
    <location>
        <begin position="209"/>
        <end position="320"/>
    </location>
</feature>
<proteinExistence type="predicted"/>
<evidence type="ECO:0000256" key="3">
    <source>
        <dbReference type="ARBA" id="ARBA00022692"/>
    </source>
</evidence>
<comment type="caution">
    <text evidence="8">The sequence shown here is derived from an EMBL/GenBank/DDBJ whole genome shotgun (WGS) entry which is preliminary data.</text>
</comment>
<feature type="transmembrane region" description="Helical" evidence="6">
    <location>
        <begin position="750"/>
        <end position="773"/>
    </location>
</feature>
<reference evidence="8 9" key="1">
    <citation type="submission" date="2020-11" db="EMBL/GenBank/DDBJ databases">
        <title>A novel isolate from a Black sea contaminated sediment with potential to produce alkanes: Plantactinospora alkalitolerans sp. nov.</title>
        <authorList>
            <person name="Carro L."/>
            <person name="Veyisoglu A."/>
            <person name="Guven K."/>
            <person name="Schumann P."/>
            <person name="Klenk H.-P."/>
            <person name="Sahin N."/>
        </authorList>
    </citation>
    <scope>NUCLEOTIDE SEQUENCE [LARGE SCALE GENOMIC DNA]</scope>
    <source>
        <strain evidence="8 9">S1510</strain>
    </source>
</reference>
<dbReference type="InterPro" id="IPR038766">
    <property type="entry name" value="Membrane_comp_ABC_pdt"/>
</dbReference>
<keyword evidence="5 6" id="KW-0472">Membrane</keyword>
<feature type="transmembrane region" description="Helical" evidence="6">
    <location>
        <begin position="375"/>
        <end position="394"/>
    </location>
</feature>
<dbReference type="Pfam" id="PF02687">
    <property type="entry name" value="FtsX"/>
    <property type="match status" value="2"/>
</dbReference>
<evidence type="ECO:0000256" key="5">
    <source>
        <dbReference type="ARBA" id="ARBA00023136"/>
    </source>
</evidence>
<dbReference type="PANTHER" id="PTHR30287">
    <property type="entry name" value="MEMBRANE COMPONENT OF PREDICTED ABC SUPERFAMILY METABOLITE UPTAKE TRANSPORTER"/>
    <property type="match status" value="1"/>
</dbReference>
<dbReference type="InterPro" id="IPR003838">
    <property type="entry name" value="ABC3_permease_C"/>
</dbReference>
<feature type="domain" description="ABC3 transporter permease C-terminal" evidence="7">
    <location>
        <begin position="666"/>
        <end position="769"/>
    </location>
</feature>
<feature type="transmembrane region" description="Helical" evidence="6">
    <location>
        <begin position="342"/>
        <end position="363"/>
    </location>
</feature>
<feature type="transmembrane region" description="Helical" evidence="6">
    <location>
        <begin position="33"/>
        <end position="56"/>
    </location>
</feature>
<keyword evidence="2" id="KW-1003">Cell membrane</keyword>
<evidence type="ECO:0000256" key="1">
    <source>
        <dbReference type="ARBA" id="ARBA00004651"/>
    </source>
</evidence>
<evidence type="ECO:0000259" key="7">
    <source>
        <dbReference type="Pfam" id="PF02687"/>
    </source>
</evidence>
<feature type="transmembrane region" description="Helical" evidence="6">
    <location>
        <begin position="709"/>
        <end position="738"/>
    </location>
</feature>
<name>A0ABS0GT18_9ACTN</name>
<keyword evidence="4 6" id="KW-1133">Transmembrane helix</keyword>
<keyword evidence="9" id="KW-1185">Reference proteome</keyword>
<feature type="transmembrane region" description="Helical" evidence="6">
    <location>
        <begin position="258"/>
        <end position="280"/>
    </location>
</feature>
<gene>
    <name evidence="8" type="ORF">I0C86_10150</name>
</gene>
<dbReference type="EMBL" id="JADPUN010000114">
    <property type="protein sequence ID" value="MBF9129330.1"/>
    <property type="molecule type" value="Genomic_DNA"/>
</dbReference>
<comment type="subcellular location">
    <subcellularLocation>
        <location evidence="1">Cell membrane</location>
        <topology evidence="1">Multi-pass membrane protein</topology>
    </subcellularLocation>
</comment>
<feature type="transmembrane region" description="Helical" evidence="6">
    <location>
        <begin position="300"/>
        <end position="321"/>
    </location>
</feature>
<dbReference type="Proteomes" id="UP000638560">
    <property type="component" value="Unassembled WGS sequence"/>
</dbReference>